<evidence type="ECO:0000256" key="11">
    <source>
        <dbReference type="ARBA" id="ARBA00023136"/>
    </source>
</evidence>
<reference evidence="20" key="1">
    <citation type="journal article" date="2017" name="bioRxiv">
        <title>Comparative analysis of the genomes of Stylophora pistillata and Acropora digitifera provides evidence for extensive differences between species of corals.</title>
        <authorList>
            <person name="Voolstra C.R."/>
            <person name="Li Y."/>
            <person name="Liew Y.J."/>
            <person name="Baumgarten S."/>
            <person name="Zoccola D."/>
            <person name="Flot J.-F."/>
            <person name="Tambutte S."/>
            <person name="Allemand D."/>
            <person name="Aranda M."/>
        </authorList>
    </citation>
    <scope>NUCLEOTIDE SEQUENCE [LARGE SCALE GENOMIC DNA]</scope>
</reference>
<evidence type="ECO:0000313" key="19">
    <source>
        <dbReference type="EMBL" id="PFX27963.1"/>
    </source>
</evidence>
<keyword evidence="20" id="KW-1185">Reference proteome</keyword>
<evidence type="ECO:0000256" key="3">
    <source>
        <dbReference type="ARBA" id="ARBA00022475"/>
    </source>
</evidence>
<evidence type="ECO:0000256" key="17">
    <source>
        <dbReference type="SAM" id="SignalP"/>
    </source>
</evidence>
<keyword evidence="11" id="KW-0472">Membrane</keyword>
<comment type="caution">
    <text evidence="19">The sequence shown here is derived from an EMBL/GenBank/DDBJ whole genome shotgun (WGS) entry which is preliminary data.</text>
</comment>
<dbReference type="Proteomes" id="UP000225706">
    <property type="component" value="Unassembled WGS sequence"/>
</dbReference>
<dbReference type="InterPro" id="IPR055163">
    <property type="entry name" value="ALK/LTK-like_GRD"/>
</dbReference>
<comment type="subcellular location">
    <subcellularLocation>
        <location evidence="1">Cell membrane</location>
        <topology evidence="1">Single-pass type I membrane protein</topology>
    </subcellularLocation>
</comment>
<dbReference type="PROSITE" id="PS50948">
    <property type="entry name" value="PAN"/>
    <property type="match status" value="1"/>
</dbReference>
<protein>
    <recommendedName>
        <fullName evidence="2">receptor protein-tyrosine kinase</fullName>
        <ecNumber evidence="2">2.7.10.1</ecNumber>
    </recommendedName>
</protein>
<dbReference type="GO" id="GO:0004714">
    <property type="term" value="F:transmembrane receptor protein tyrosine kinase activity"/>
    <property type="evidence" value="ECO:0007669"/>
    <property type="project" value="UniProtKB-EC"/>
</dbReference>
<dbReference type="AlphaFoldDB" id="A0A2B4SFY8"/>
<keyword evidence="4" id="KW-0808">Transferase</keyword>
<evidence type="ECO:0000256" key="1">
    <source>
        <dbReference type="ARBA" id="ARBA00004251"/>
    </source>
</evidence>
<proteinExistence type="predicted"/>
<keyword evidence="8" id="KW-0418">Kinase</keyword>
<feature type="chain" id="PRO_5013242288" description="receptor protein-tyrosine kinase" evidence="17">
    <location>
        <begin position="23"/>
        <end position="437"/>
    </location>
</feature>
<feature type="compositionally biased region" description="Gly residues" evidence="16">
    <location>
        <begin position="273"/>
        <end position="282"/>
    </location>
</feature>
<evidence type="ECO:0000256" key="4">
    <source>
        <dbReference type="ARBA" id="ARBA00022679"/>
    </source>
</evidence>
<evidence type="ECO:0000256" key="5">
    <source>
        <dbReference type="ARBA" id="ARBA00022692"/>
    </source>
</evidence>
<evidence type="ECO:0000256" key="8">
    <source>
        <dbReference type="ARBA" id="ARBA00022777"/>
    </source>
</evidence>
<evidence type="ECO:0000259" key="18">
    <source>
        <dbReference type="PROSITE" id="PS50948"/>
    </source>
</evidence>
<sequence>MRWENLFLFYLGLNCVMTFSFAVDQCRSEVNEQEMALEGFVFKKILVPAPFMCDVECEKEITCQSYNYIVKENICELNNRTKEARPENFRRDPSRFYIRRLAGRVPLGSIPELPAQSCHEIRASEGRETKGNKYWIDQAGNGTARLGSCEESMRAWYNFTTLGATKRHGPDNSTGYRGTGCEGVQVKGGKQEWTVPFTGRFHLEACGASGGRGLSSAGGKGAKINGTVRLEKGVKLVILVGQRGSSRGSGHSGSGGGGTFVLYSPRMRPLLVAGGGGGGGSQNGHPGNDQVDGSGNGAGSNGEGGLLCGDPALAMHPDSGSGAGINGSGGCFKSASVQSGQLCMKTDCEKGGKSFIVGGEGGKADSADCHGGFGGGGACDGDGYPGGGGGYSGGGVDSSEGWSAGGGGGSFVENPTWIIIKGGCDEGDGYVSFTRDN</sequence>
<dbReference type="EC" id="2.7.10.1" evidence="2"/>
<dbReference type="STRING" id="50429.A0A2B4SFY8"/>
<keyword evidence="6 17" id="KW-0732">Signal</keyword>
<dbReference type="EMBL" id="LSMT01000092">
    <property type="protein sequence ID" value="PFX27963.1"/>
    <property type="molecule type" value="Genomic_DNA"/>
</dbReference>
<evidence type="ECO:0000256" key="15">
    <source>
        <dbReference type="ARBA" id="ARBA00023180"/>
    </source>
</evidence>
<feature type="signal peptide" evidence="17">
    <location>
        <begin position="1"/>
        <end position="22"/>
    </location>
</feature>
<evidence type="ECO:0000256" key="9">
    <source>
        <dbReference type="ARBA" id="ARBA00022840"/>
    </source>
</evidence>
<evidence type="ECO:0000256" key="13">
    <source>
        <dbReference type="ARBA" id="ARBA00023157"/>
    </source>
</evidence>
<organism evidence="19 20">
    <name type="scientific">Stylophora pistillata</name>
    <name type="common">Smooth cauliflower coral</name>
    <dbReference type="NCBI Taxonomy" id="50429"/>
    <lineage>
        <taxon>Eukaryota</taxon>
        <taxon>Metazoa</taxon>
        <taxon>Cnidaria</taxon>
        <taxon>Anthozoa</taxon>
        <taxon>Hexacorallia</taxon>
        <taxon>Scleractinia</taxon>
        <taxon>Astrocoeniina</taxon>
        <taxon>Pocilloporidae</taxon>
        <taxon>Stylophora</taxon>
    </lineage>
</organism>
<evidence type="ECO:0000256" key="6">
    <source>
        <dbReference type="ARBA" id="ARBA00022729"/>
    </source>
</evidence>
<keyword evidence="9" id="KW-0067">ATP-binding</keyword>
<dbReference type="GO" id="GO:0005886">
    <property type="term" value="C:plasma membrane"/>
    <property type="evidence" value="ECO:0007669"/>
    <property type="project" value="UniProtKB-SubCell"/>
</dbReference>
<dbReference type="OrthoDB" id="10553949at2759"/>
<evidence type="ECO:0000256" key="10">
    <source>
        <dbReference type="ARBA" id="ARBA00022989"/>
    </source>
</evidence>
<keyword evidence="12" id="KW-0829">Tyrosine-protein kinase</keyword>
<dbReference type="Pfam" id="PF00024">
    <property type="entry name" value="PAN_1"/>
    <property type="match status" value="1"/>
</dbReference>
<dbReference type="Pfam" id="PF12810">
    <property type="entry name" value="ALK_LTK_GRD"/>
    <property type="match status" value="1"/>
</dbReference>
<evidence type="ECO:0000256" key="7">
    <source>
        <dbReference type="ARBA" id="ARBA00022741"/>
    </source>
</evidence>
<accession>A0A2B4SFY8</accession>
<evidence type="ECO:0000313" key="20">
    <source>
        <dbReference type="Proteomes" id="UP000225706"/>
    </source>
</evidence>
<keyword evidence="14" id="KW-0675">Receptor</keyword>
<keyword evidence="7" id="KW-0547">Nucleotide-binding</keyword>
<keyword evidence="15" id="KW-0325">Glycoprotein</keyword>
<keyword evidence="3" id="KW-1003">Cell membrane</keyword>
<keyword evidence="13" id="KW-1015">Disulfide bond</keyword>
<dbReference type="SUPFAM" id="SSF57414">
    <property type="entry name" value="Hairpin loop containing domain-like"/>
    <property type="match status" value="1"/>
</dbReference>
<feature type="region of interest" description="Disordered" evidence="16">
    <location>
        <begin position="272"/>
        <end position="301"/>
    </location>
</feature>
<evidence type="ECO:0000256" key="12">
    <source>
        <dbReference type="ARBA" id="ARBA00023137"/>
    </source>
</evidence>
<evidence type="ECO:0000256" key="2">
    <source>
        <dbReference type="ARBA" id="ARBA00011902"/>
    </source>
</evidence>
<dbReference type="GO" id="GO:0005524">
    <property type="term" value="F:ATP binding"/>
    <property type="evidence" value="ECO:0007669"/>
    <property type="project" value="UniProtKB-KW"/>
</dbReference>
<evidence type="ECO:0000256" key="16">
    <source>
        <dbReference type="SAM" id="MobiDB-lite"/>
    </source>
</evidence>
<evidence type="ECO:0000256" key="14">
    <source>
        <dbReference type="ARBA" id="ARBA00023170"/>
    </source>
</evidence>
<gene>
    <name evidence="19" type="ORF">AWC38_SpisGene7333</name>
</gene>
<keyword evidence="5" id="KW-0812">Transmembrane</keyword>
<keyword evidence="10" id="KW-1133">Transmembrane helix</keyword>
<name>A0A2B4SFY8_STYPI</name>
<dbReference type="InterPro" id="IPR003609">
    <property type="entry name" value="Pan_app"/>
</dbReference>
<feature type="domain" description="Apple" evidence="18">
    <location>
        <begin position="26"/>
        <end position="102"/>
    </location>
</feature>